<proteinExistence type="predicted"/>
<sequence length="390" mass="44353">MSNLIDYLEKVKDLPFDQEPLNILDKVCINEIGYLTYEKWLSASDLKETINLHDYAEGKDLNPDYSFMVTKERVDLAEAMVRSRRFAGLNLSDYCSVLDKEVEKQFAAMIFSLPELDYQQIVFRGTDDSVIGWKEDFQLTYSREIPAHRSAMAFLEKHLPNLSGHIAVSGHSKGGNLALYSAVQSSTVLREQIAELLLLDSPGLMKSLLEKPSYQELKAKMTVVRPQESVVGVMLYWDKTAKLVAADGIGIAQHNVLLWQVDLETNDFVYVDRPTDLSQRLKETFQEWIETLPNQELKQVCDLFFDTILDSGIESLDDIGIKTLPKLGQMLQEFGNLSDQQKKVLQDGFNQLLWIFWKSGNKKSNLPKLELPDFIKKLSELTNNLGAAES</sequence>
<name>A0A6G4NBH9_STRSL</name>
<dbReference type="AlphaFoldDB" id="A0A6G4NBH9"/>
<dbReference type="SUPFAM" id="SSF53474">
    <property type="entry name" value="alpha/beta-Hydrolases"/>
    <property type="match status" value="1"/>
</dbReference>
<organism evidence="1">
    <name type="scientific">Streptococcus salivarius</name>
    <dbReference type="NCBI Taxonomy" id="1304"/>
    <lineage>
        <taxon>Bacteria</taxon>
        <taxon>Bacillati</taxon>
        <taxon>Bacillota</taxon>
        <taxon>Bacilli</taxon>
        <taxon>Lactobacillales</taxon>
        <taxon>Streptococcaceae</taxon>
        <taxon>Streptococcus</taxon>
    </lineage>
</organism>
<dbReference type="RefSeq" id="WP_045771825.1">
    <property type="nucleotide sequence ID" value="NZ_JAAJBE010000008.1"/>
</dbReference>
<evidence type="ECO:0000313" key="1">
    <source>
        <dbReference type="EMBL" id="NGG27925.1"/>
    </source>
</evidence>
<accession>A0A6G4NBH9</accession>
<dbReference type="Pfam" id="PF11187">
    <property type="entry name" value="Mbeg1-like"/>
    <property type="match status" value="1"/>
</dbReference>
<dbReference type="EMBL" id="JAAJBE010000008">
    <property type="protein sequence ID" value="NGG27925.1"/>
    <property type="molecule type" value="Genomic_DNA"/>
</dbReference>
<protein>
    <submittedName>
        <fullName evidence="1">DUF2974 domain-containing protein</fullName>
    </submittedName>
</protein>
<gene>
    <name evidence="1" type="ORF">G5S97_05145</name>
</gene>
<comment type="caution">
    <text evidence="1">The sequence shown here is derived from an EMBL/GenBank/DDBJ whole genome shotgun (WGS) entry which is preliminary data.</text>
</comment>
<dbReference type="InterPro" id="IPR024499">
    <property type="entry name" value="Mbeg1-like"/>
</dbReference>
<reference evidence="1" key="1">
    <citation type="submission" date="2020-02" db="EMBL/GenBank/DDBJ databases">
        <title>Antibiotic resistance/susceptibility profiles of lactic acid-producing cocci isolated from the human vagina, and analysis of the genetic basis of atypical resistances.</title>
        <authorList>
            <person name="Sirichoat A."/>
            <person name="Florez A.B."/>
            <person name="Vazquez L."/>
            <person name="Buppasiri P."/>
            <person name="Panya M."/>
            <person name="Lulitanond V."/>
            <person name="Mayo B."/>
        </authorList>
    </citation>
    <scope>NUCLEOTIDE SEQUENCE</scope>
    <source>
        <strain evidence="1">VA08-2AN</strain>
    </source>
</reference>
<dbReference type="InterPro" id="IPR029058">
    <property type="entry name" value="AB_hydrolase_fold"/>
</dbReference>